<dbReference type="GO" id="GO:0043139">
    <property type="term" value="F:5'-3' DNA helicase activity"/>
    <property type="evidence" value="ECO:0007669"/>
    <property type="project" value="UniProtKB-UniRule"/>
</dbReference>
<dbReference type="InterPro" id="IPR049550">
    <property type="entry name" value="RecD_N"/>
</dbReference>
<keyword evidence="8 11" id="KW-0238">DNA-binding</keyword>
<dbReference type="AlphaFoldDB" id="A0A4Y3WPS3"/>
<evidence type="ECO:0000256" key="9">
    <source>
        <dbReference type="ARBA" id="ARBA00023204"/>
    </source>
</evidence>
<evidence type="ECO:0000259" key="12">
    <source>
        <dbReference type="SMART" id="SM00382"/>
    </source>
</evidence>
<keyword evidence="7 11" id="KW-0067">ATP-binding</keyword>
<keyword evidence="4 11" id="KW-0378">Hydrolase</keyword>
<dbReference type="PANTHER" id="PTHR43788:SF6">
    <property type="entry name" value="DNA HELICASE B"/>
    <property type="match status" value="1"/>
</dbReference>
<name>A0A4Y3WPS3_9PSEU</name>
<protein>
    <recommendedName>
        <fullName evidence="11">RecBCD enzyme subunit RecD</fullName>
        <ecNumber evidence="11">5.6.2.3</ecNumber>
    </recommendedName>
    <alternativeName>
        <fullName evidence="11">DNA 5'-3' helicase subunit RecD</fullName>
    </alternativeName>
    <alternativeName>
        <fullName evidence="11">Exonuclease V subunit RecD</fullName>
        <shortName evidence="11">ExoV subunit RecD</shortName>
    </alternativeName>
    <alternativeName>
        <fullName evidence="11">Helicase/nuclease RecBCD subunit RecD</fullName>
    </alternativeName>
</protein>
<dbReference type="InterPro" id="IPR041851">
    <property type="entry name" value="RecD_N_sf"/>
</dbReference>
<comment type="caution">
    <text evidence="13">The sequence shown here is derived from an EMBL/GenBank/DDBJ whole genome shotgun (WGS) entry which is preliminary data.</text>
</comment>
<dbReference type="EC" id="5.6.2.3" evidence="11"/>
<evidence type="ECO:0000313" key="13">
    <source>
        <dbReference type="EMBL" id="GEC19819.1"/>
    </source>
</evidence>
<dbReference type="CDD" id="cd18809">
    <property type="entry name" value="SF1_C_RecD"/>
    <property type="match status" value="1"/>
</dbReference>
<comment type="miscellaneous">
    <text evidence="11">In the RecBCD complex, RecB has a slow 3'-5' helicase, an exonuclease activity and loads RecA onto ssDNA, RecD has a fast 5'-3' helicase activity, while RecC stimulates the ATPase and processivity of the RecB helicase and contributes to recognition of the Chi site.</text>
</comment>
<keyword evidence="14" id="KW-1185">Reference proteome</keyword>
<evidence type="ECO:0000256" key="3">
    <source>
        <dbReference type="ARBA" id="ARBA00022763"/>
    </source>
</evidence>
<dbReference type="Gene3D" id="1.10.10.1020">
    <property type="entry name" value="RecBCD complex, subunit RecD, N-terminal domain"/>
    <property type="match status" value="1"/>
</dbReference>
<keyword evidence="10 11" id="KW-0413">Isomerase</keyword>
<dbReference type="GO" id="GO:0000724">
    <property type="term" value="P:double-strand break repair via homologous recombination"/>
    <property type="evidence" value="ECO:0007669"/>
    <property type="project" value="UniProtKB-UniRule"/>
</dbReference>
<dbReference type="PANTHER" id="PTHR43788">
    <property type="entry name" value="DNA2/NAM7 HELICASE FAMILY MEMBER"/>
    <property type="match status" value="1"/>
</dbReference>
<dbReference type="GO" id="GO:0017116">
    <property type="term" value="F:single-stranded DNA helicase activity"/>
    <property type="evidence" value="ECO:0007669"/>
    <property type="project" value="TreeGrafter"/>
</dbReference>
<dbReference type="SMART" id="SM00382">
    <property type="entry name" value="AAA"/>
    <property type="match status" value="1"/>
</dbReference>
<dbReference type="NCBIfam" id="TIGR01447">
    <property type="entry name" value="recD"/>
    <property type="match status" value="1"/>
</dbReference>
<proteinExistence type="inferred from homology"/>
<dbReference type="InterPro" id="IPR006344">
    <property type="entry name" value="RecD"/>
</dbReference>
<keyword evidence="1 11" id="KW-0540">Nuclease</keyword>
<evidence type="ECO:0000256" key="11">
    <source>
        <dbReference type="HAMAP-Rule" id="MF_01487"/>
    </source>
</evidence>
<accession>A0A4Y3WPS3</accession>
<keyword evidence="6 11" id="KW-0269">Exonuclease</keyword>
<dbReference type="EMBL" id="BJNG01000016">
    <property type="protein sequence ID" value="GEC19819.1"/>
    <property type="molecule type" value="Genomic_DNA"/>
</dbReference>
<evidence type="ECO:0000256" key="1">
    <source>
        <dbReference type="ARBA" id="ARBA00022722"/>
    </source>
</evidence>
<dbReference type="SUPFAM" id="SSF52540">
    <property type="entry name" value="P-loop containing nucleoside triphosphate hydrolases"/>
    <property type="match status" value="1"/>
</dbReference>
<keyword evidence="3 11" id="KW-0227">DNA damage</keyword>
<keyword evidence="9 11" id="KW-0234">DNA repair</keyword>
<feature type="domain" description="AAA+ ATPase" evidence="12">
    <location>
        <begin position="189"/>
        <end position="342"/>
    </location>
</feature>
<dbReference type="GO" id="GO:0003677">
    <property type="term" value="F:DNA binding"/>
    <property type="evidence" value="ECO:0007669"/>
    <property type="project" value="UniProtKB-UniRule"/>
</dbReference>
<evidence type="ECO:0000256" key="5">
    <source>
        <dbReference type="ARBA" id="ARBA00022806"/>
    </source>
</evidence>
<evidence type="ECO:0000256" key="8">
    <source>
        <dbReference type="ARBA" id="ARBA00023125"/>
    </source>
</evidence>
<dbReference type="Pfam" id="PF13538">
    <property type="entry name" value="UvrD_C_2"/>
    <property type="match status" value="1"/>
</dbReference>
<comment type="subunit">
    <text evidence="11">Heterotrimer of RecB, RecC and RecD. All subunits contribute to DNA-binding.</text>
</comment>
<keyword evidence="5 11" id="KW-0347">Helicase</keyword>
<evidence type="ECO:0000256" key="2">
    <source>
        <dbReference type="ARBA" id="ARBA00022741"/>
    </source>
</evidence>
<dbReference type="Proteomes" id="UP000320338">
    <property type="component" value="Unassembled WGS sequence"/>
</dbReference>
<evidence type="ECO:0000256" key="10">
    <source>
        <dbReference type="ARBA" id="ARBA00023235"/>
    </source>
</evidence>
<dbReference type="InterPro" id="IPR027785">
    <property type="entry name" value="UvrD-like_helicase_C"/>
</dbReference>
<organism evidence="13 14">
    <name type="scientific">Pseudonocardia hydrocarbonoxydans</name>
    <dbReference type="NCBI Taxonomy" id="76726"/>
    <lineage>
        <taxon>Bacteria</taxon>
        <taxon>Bacillati</taxon>
        <taxon>Actinomycetota</taxon>
        <taxon>Actinomycetes</taxon>
        <taxon>Pseudonocardiales</taxon>
        <taxon>Pseudonocardiaceae</taxon>
        <taxon>Pseudonocardia</taxon>
    </lineage>
</organism>
<dbReference type="Gene3D" id="3.40.50.300">
    <property type="entry name" value="P-loop containing nucleotide triphosphate hydrolases"/>
    <property type="match status" value="3"/>
</dbReference>
<dbReference type="Pfam" id="PF21185">
    <property type="entry name" value="RecD_N"/>
    <property type="match status" value="1"/>
</dbReference>
<dbReference type="HAMAP" id="MF_01487">
    <property type="entry name" value="RecD"/>
    <property type="match status" value="1"/>
</dbReference>
<dbReference type="InterPro" id="IPR003593">
    <property type="entry name" value="AAA+_ATPase"/>
</dbReference>
<reference evidence="13 14" key="1">
    <citation type="submission" date="2019-06" db="EMBL/GenBank/DDBJ databases">
        <title>Whole genome shotgun sequence of Pseudonocardia hydrocarbonoxydans NBRC 14498.</title>
        <authorList>
            <person name="Hosoyama A."/>
            <person name="Uohara A."/>
            <person name="Ohji S."/>
            <person name="Ichikawa N."/>
        </authorList>
    </citation>
    <scope>NUCLEOTIDE SEQUENCE [LARGE SCALE GENOMIC DNA]</scope>
    <source>
        <strain evidence="13 14">NBRC 14498</strain>
    </source>
</reference>
<dbReference type="GO" id="GO:0009338">
    <property type="term" value="C:exodeoxyribonuclease V complex"/>
    <property type="evidence" value="ECO:0007669"/>
    <property type="project" value="InterPro"/>
</dbReference>
<dbReference type="InterPro" id="IPR027417">
    <property type="entry name" value="P-loop_NTPase"/>
</dbReference>
<dbReference type="Pfam" id="PF13245">
    <property type="entry name" value="AAA_19"/>
    <property type="match status" value="1"/>
</dbReference>
<evidence type="ECO:0000256" key="4">
    <source>
        <dbReference type="ARBA" id="ARBA00022801"/>
    </source>
</evidence>
<dbReference type="GO" id="GO:0016887">
    <property type="term" value="F:ATP hydrolysis activity"/>
    <property type="evidence" value="ECO:0007669"/>
    <property type="project" value="RHEA"/>
</dbReference>
<comment type="similarity">
    <text evidence="11">Belongs to the RecD family.</text>
</comment>
<evidence type="ECO:0000313" key="14">
    <source>
        <dbReference type="Proteomes" id="UP000320338"/>
    </source>
</evidence>
<dbReference type="RefSeq" id="WP_170183735.1">
    <property type="nucleotide sequence ID" value="NZ_BAAARZ010000081.1"/>
</dbReference>
<evidence type="ECO:0000256" key="6">
    <source>
        <dbReference type="ARBA" id="ARBA00022839"/>
    </source>
</evidence>
<dbReference type="GO" id="GO:0005524">
    <property type="term" value="F:ATP binding"/>
    <property type="evidence" value="ECO:0007669"/>
    <property type="project" value="UniProtKB-UniRule"/>
</dbReference>
<dbReference type="CDD" id="cd17933">
    <property type="entry name" value="DEXSc_RecD-like"/>
    <property type="match status" value="1"/>
</dbReference>
<gene>
    <name evidence="11 13" type="primary">recD</name>
    <name evidence="13" type="ORF">PHY01_21020</name>
</gene>
<sequence>MTAAPGVETDPHDARFVHGGDGLLAAFNAAGVLDAADVHTAERVGGLGGEPDEAVLLALALAVRAVRLGSVCVDLAAADRTVLGEGDELVDVSALPWPEPGPWHDACLRSPLVADGAQAPAGRPLRMVAGQLYLERYWREEELVRLALRERAAAAPPPHDLDALRTGLDALFPDPRALRQRQAAAVASLRRVTVLAGGPGTGKTTTVAALLRLLLAQPGPPLRVALAAPTGKAAARLQEAVSGDLPPESRGRVAEASTLHRLLGWRPGGGSGVFRHHRAQRLPFDVVVVDETSMVSLTMMARLLDAVRPDARLVLVGDPDQLASVEAGAVLGDLARAAGRPEPALDAALAALGLPTGVVHGVVTLDHTWRFDGAIADLARAVQRGDADAAVAVLRRGDPQLAFAETASGAATAGGGDTDGTRADVVAAGRALADAARAGDVDAAVAGLDAHRVLCAHRRGPYGVARWTADVDRWLRGPGRDAREAWYPGRAVLVTTNDYDAGLFNGDTGVAVETPDGLRVAFARGGPPTLFAPSRLSEVTGVHAMTVHRGQGSQFRRVTVVLPPAESPLLTRELLYTAVTRAREFVRVVGSEEAVRAAVGRPVARASGLRHRLDS</sequence>
<comment type="catalytic activity">
    <reaction evidence="11">
        <text>ATP + H2O = ADP + phosphate + H(+)</text>
        <dbReference type="Rhea" id="RHEA:13065"/>
        <dbReference type="ChEBI" id="CHEBI:15377"/>
        <dbReference type="ChEBI" id="CHEBI:15378"/>
        <dbReference type="ChEBI" id="CHEBI:30616"/>
        <dbReference type="ChEBI" id="CHEBI:43474"/>
        <dbReference type="ChEBI" id="CHEBI:456216"/>
        <dbReference type="EC" id="5.6.2.3"/>
    </reaction>
</comment>
<keyword evidence="2 11" id="KW-0547">Nucleotide-binding</keyword>
<evidence type="ECO:0000256" key="7">
    <source>
        <dbReference type="ARBA" id="ARBA00022840"/>
    </source>
</evidence>
<dbReference type="GO" id="GO:0008854">
    <property type="term" value="F:exodeoxyribonuclease V activity"/>
    <property type="evidence" value="ECO:0007669"/>
    <property type="project" value="InterPro"/>
</dbReference>
<feature type="binding site" evidence="11">
    <location>
        <begin position="197"/>
        <end position="204"/>
    </location>
    <ligand>
        <name>ATP</name>
        <dbReference type="ChEBI" id="CHEBI:30616"/>
    </ligand>
</feature>
<comment type="function">
    <text evidence="11">A helicase/nuclease that prepares dsDNA breaks (DSB) for recombinational DNA repair. Binds to DSBs and unwinds DNA via a highly rapid and processive ATP-dependent bidirectional helicase activity. Unwinds dsDNA until it encounters a Chi (crossover hotspot instigator) sequence from the 3' direction. Cuts ssDNA a few nucleotides 3' to the Chi site. The properties and activities of the enzyme are changed at Chi. The Chi-altered holoenzyme produces a long 3'-ssDNA overhang and facilitates RecA-binding to the ssDNA for homologous DNA recombination and repair. Holoenzyme degrades any linearized DNA that is unable to undergo homologous recombination. In the holoenzyme this subunit has ssDNA-dependent ATPase and 5'-3' helicase activity. When added to pre-assembled RecBC greatly stimulates nuclease activity and augments holoenzyme processivity. Negatively regulates the RecA-loading ability of RecBCD.</text>
</comment>
<dbReference type="InterPro" id="IPR050534">
    <property type="entry name" value="Coronavir_polyprotein_1ab"/>
</dbReference>